<evidence type="ECO:0000259" key="2">
    <source>
        <dbReference type="Pfam" id="PF14237"/>
    </source>
</evidence>
<dbReference type="Pfam" id="PF14237">
    <property type="entry name" value="GYF_2"/>
    <property type="match status" value="1"/>
</dbReference>
<comment type="caution">
    <text evidence="3">The sequence shown here is derived from an EMBL/GenBank/DDBJ whole genome shotgun (WGS) entry which is preliminary data.</text>
</comment>
<dbReference type="RefSeq" id="WP_100233941.1">
    <property type="nucleotide sequence ID" value="NZ_PGVG01000019.1"/>
</dbReference>
<feature type="region of interest" description="Disordered" evidence="1">
    <location>
        <begin position="1"/>
        <end position="25"/>
    </location>
</feature>
<feature type="domain" description="GYF" evidence="2">
    <location>
        <begin position="16"/>
        <end position="56"/>
    </location>
</feature>
<evidence type="ECO:0000313" key="4">
    <source>
        <dbReference type="Proteomes" id="UP000231194"/>
    </source>
</evidence>
<keyword evidence="4" id="KW-1185">Reference proteome</keyword>
<dbReference type="EMBL" id="PGVG01000019">
    <property type="protein sequence ID" value="PJG53056.1"/>
    <property type="molecule type" value="Genomic_DNA"/>
</dbReference>
<protein>
    <recommendedName>
        <fullName evidence="2">GYF domain-containing protein</fullName>
    </recommendedName>
</protein>
<name>A0A2M8R5F2_9BRAD</name>
<proteinExistence type="predicted"/>
<organism evidence="3 4">
    <name type="scientific">Bradyrhizobium forestalis</name>
    <dbReference type="NCBI Taxonomy" id="1419263"/>
    <lineage>
        <taxon>Bacteria</taxon>
        <taxon>Pseudomonadati</taxon>
        <taxon>Pseudomonadota</taxon>
        <taxon>Alphaproteobacteria</taxon>
        <taxon>Hyphomicrobiales</taxon>
        <taxon>Nitrobacteraceae</taxon>
        <taxon>Bradyrhizobium</taxon>
    </lineage>
</organism>
<accession>A0A2M8R5F2</accession>
<dbReference type="OrthoDB" id="198456at2"/>
<dbReference type="InterPro" id="IPR025640">
    <property type="entry name" value="GYF_2"/>
</dbReference>
<dbReference type="Proteomes" id="UP000231194">
    <property type="component" value="Unassembled WGS sequence"/>
</dbReference>
<dbReference type="AlphaFoldDB" id="A0A2M8R5F2"/>
<reference evidence="3 4" key="1">
    <citation type="submission" date="2017-11" db="EMBL/GenBank/DDBJ databases">
        <title>Bradyrhizobium forestalis sp. nov., an efficient nitrogen-fixing bacterium isolated from nodules of forest legume species in the Amazon.</title>
        <authorList>
            <person name="Costa E.M."/>
            <person name="Guimaraes A."/>
            <person name="Carvalho T.S."/>
            <person name="Rodrigues T.L."/>
            <person name="Ribeiro P.R.A."/>
            <person name="Lebbe L."/>
            <person name="Willems A."/>
            <person name="Moreira F.M.S."/>
        </authorList>
    </citation>
    <scope>NUCLEOTIDE SEQUENCE [LARGE SCALE GENOMIC DNA]</scope>
    <source>
        <strain evidence="3 4">INPA54B</strain>
    </source>
</reference>
<gene>
    <name evidence="3" type="ORF">CVM73_21930</name>
</gene>
<evidence type="ECO:0000313" key="3">
    <source>
        <dbReference type="EMBL" id="PJG53056.1"/>
    </source>
</evidence>
<feature type="compositionally biased region" description="Basic and acidic residues" evidence="1">
    <location>
        <begin position="1"/>
        <end position="12"/>
    </location>
</feature>
<evidence type="ECO:0000256" key="1">
    <source>
        <dbReference type="SAM" id="MobiDB-lite"/>
    </source>
</evidence>
<sequence length="79" mass="8887">MSDTTDERRATSDEAWFYAQGGERKGPVPADRLRELLATQTIEPVWRKGLADWQPLAYGKAKRAWLHQASDEGSMARGP</sequence>